<evidence type="ECO:0000313" key="1">
    <source>
        <dbReference type="EMBL" id="CAH2252101.1"/>
    </source>
</evidence>
<accession>A0A8S4S9G7</accession>
<name>A0A8S4S9G7_9NEOP</name>
<sequence length="122" mass="12961">MSTTSGRRGAARVRAIRGRAITHEAAAQRALGASTRVPATTAPLLAEREQPAPLAAPLVALRPLRRSHGRGLVSRCCQVHVSLGSLGAVAAPLPHMWPASTWTRPVDALAYRAGFYKYSGKQ</sequence>
<reference evidence="1" key="1">
    <citation type="submission" date="2022-03" db="EMBL/GenBank/DDBJ databases">
        <authorList>
            <person name="Lindestad O."/>
        </authorList>
    </citation>
    <scope>NUCLEOTIDE SEQUENCE</scope>
</reference>
<proteinExistence type="predicted"/>
<gene>
    <name evidence="1" type="primary">jg13886</name>
    <name evidence="1" type="ORF">PAEG_LOCUS22391</name>
</gene>
<dbReference type="AlphaFoldDB" id="A0A8S4S9G7"/>
<evidence type="ECO:0000313" key="2">
    <source>
        <dbReference type="Proteomes" id="UP000838756"/>
    </source>
</evidence>
<organism evidence="1 2">
    <name type="scientific">Pararge aegeria aegeria</name>
    <dbReference type="NCBI Taxonomy" id="348720"/>
    <lineage>
        <taxon>Eukaryota</taxon>
        <taxon>Metazoa</taxon>
        <taxon>Ecdysozoa</taxon>
        <taxon>Arthropoda</taxon>
        <taxon>Hexapoda</taxon>
        <taxon>Insecta</taxon>
        <taxon>Pterygota</taxon>
        <taxon>Neoptera</taxon>
        <taxon>Endopterygota</taxon>
        <taxon>Lepidoptera</taxon>
        <taxon>Glossata</taxon>
        <taxon>Ditrysia</taxon>
        <taxon>Papilionoidea</taxon>
        <taxon>Nymphalidae</taxon>
        <taxon>Satyrinae</taxon>
        <taxon>Satyrini</taxon>
        <taxon>Parargina</taxon>
        <taxon>Pararge</taxon>
    </lineage>
</organism>
<comment type="caution">
    <text evidence="1">The sequence shown here is derived from an EMBL/GenBank/DDBJ whole genome shotgun (WGS) entry which is preliminary data.</text>
</comment>
<dbReference type="Proteomes" id="UP000838756">
    <property type="component" value="Unassembled WGS sequence"/>
</dbReference>
<keyword evidence="2" id="KW-1185">Reference proteome</keyword>
<dbReference type="EMBL" id="CAKXAJ010026031">
    <property type="protein sequence ID" value="CAH2252101.1"/>
    <property type="molecule type" value="Genomic_DNA"/>
</dbReference>
<protein>
    <submittedName>
        <fullName evidence="1">Jg13886 protein</fullName>
    </submittedName>
</protein>